<evidence type="ECO:0000313" key="2">
    <source>
        <dbReference type="EMBL" id="TYS67239.1"/>
    </source>
</evidence>
<proteinExistence type="predicted"/>
<feature type="transmembrane region" description="Helical" evidence="1">
    <location>
        <begin position="42"/>
        <end position="63"/>
    </location>
</feature>
<feature type="transmembrane region" description="Helical" evidence="1">
    <location>
        <begin position="113"/>
        <end position="135"/>
    </location>
</feature>
<name>A0A5D4SW98_9BACI</name>
<evidence type="ECO:0000313" key="3">
    <source>
        <dbReference type="Proteomes" id="UP000324517"/>
    </source>
</evidence>
<protein>
    <submittedName>
        <fullName evidence="2">Uncharacterized protein</fullName>
    </submittedName>
</protein>
<dbReference type="EMBL" id="VTET01000013">
    <property type="protein sequence ID" value="TYS67239.1"/>
    <property type="molecule type" value="Genomic_DNA"/>
</dbReference>
<keyword evidence="1" id="KW-0472">Membrane</keyword>
<reference evidence="2 3" key="1">
    <citation type="submission" date="2019-08" db="EMBL/GenBank/DDBJ databases">
        <title>Bacillus genomes from the desert of Cuatro Cienegas, Coahuila.</title>
        <authorList>
            <person name="Olmedo-Alvarez G."/>
        </authorList>
    </citation>
    <scope>NUCLEOTIDE SEQUENCE [LARGE SCALE GENOMIC DNA]</scope>
    <source>
        <strain evidence="2 3">CH98b_3T</strain>
    </source>
</reference>
<dbReference type="AlphaFoldDB" id="A0A5D4SW98"/>
<keyword evidence="1" id="KW-0812">Transmembrane</keyword>
<evidence type="ECO:0000256" key="1">
    <source>
        <dbReference type="SAM" id="Phobius"/>
    </source>
</evidence>
<comment type="caution">
    <text evidence="2">The sequence shown here is derived from an EMBL/GenBank/DDBJ whole genome shotgun (WGS) entry which is preliminary data.</text>
</comment>
<gene>
    <name evidence="2" type="ORF">FZC75_19345</name>
</gene>
<feature type="transmembrane region" description="Helical" evidence="1">
    <location>
        <begin position="84"/>
        <end position="107"/>
    </location>
</feature>
<sequence>MKNNKKWFWLAFVVILICMQIGGALGIYIIGREEGVFDYSLLLSMFQGTLGGLILVLLIMFFRKKRKPKLPEFDERSMLLMKRYFLGALYVVFIGSAAIVVTLALLGVETVEVGMLAVYLSILFIVVGMGALVTARL</sequence>
<accession>A0A5D4SW98</accession>
<keyword evidence="1" id="KW-1133">Transmembrane helix</keyword>
<organism evidence="2 3">
    <name type="scientific">Sutcliffiella horikoshii</name>
    <dbReference type="NCBI Taxonomy" id="79883"/>
    <lineage>
        <taxon>Bacteria</taxon>
        <taxon>Bacillati</taxon>
        <taxon>Bacillota</taxon>
        <taxon>Bacilli</taxon>
        <taxon>Bacillales</taxon>
        <taxon>Bacillaceae</taxon>
        <taxon>Sutcliffiella</taxon>
    </lineage>
</organism>
<dbReference type="OrthoDB" id="2868461at2"/>
<feature type="transmembrane region" description="Helical" evidence="1">
    <location>
        <begin position="7"/>
        <end position="30"/>
    </location>
</feature>
<dbReference type="Proteomes" id="UP000324517">
    <property type="component" value="Unassembled WGS sequence"/>
</dbReference>
<dbReference type="RefSeq" id="WP_010195063.1">
    <property type="nucleotide sequence ID" value="NZ_JBNIKO010000012.1"/>
</dbReference>